<dbReference type="EMBL" id="JAUFPX010000016">
    <property type="protein sequence ID" value="MDN3592179.1"/>
    <property type="molecule type" value="Genomic_DNA"/>
</dbReference>
<evidence type="ECO:0000259" key="2">
    <source>
        <dbReference type="Pfam" id="PF07811"/>
    </source>
</evidence>
<feature type="transmembrane region" description="Helical" evidence="1">
    <location>
        <begin position="20"/>
        <end position="45"/>
    </location>
</feature>
<reference evidence="4" key="1">
    <citation type="journal article" date="2019" name="Int. J. Syst. Evol. Microbiol.">
        <title>The Global Catalogue of Microorganisms (GCM) 10K type strain sequencing project: providing services to taxonomists for standard genome sequencing and annotation.</title>
        <authorList>
            <consortium name="The Broad Institute Genomics Platform"/>
            <consortium name="The Broad Institute Genome Sequencing Center for Infectious Disease"/>
            <person name="Wu L."/>
            <person name="Ma J."/>
        </authorList>
    </citation>
    <scope>NUCLEOTIDE SEQUENCE [LARGE SCALE GENOMIC DNA]</scope>
    <source>
        <strain evidence="4">CECT 7069</strain>
    </source>
</reference>
<dbReference type="InterPro" id="IPR012495">
    <property type="entry name" value="TadE-like_dom"/>
</dbReference>
<proteinExistence type="predicted"/>
<evidence type="ECO:0000313" key="4">
    <source>
        <dbReference type="Proteomes" id="UP001224644"/>
    </source>
</evidence>
<keyword evidence="1" id="KW-0472">Membrane</keyword>
<dbReference type="Proteomes" id="UP001224644">
    <property type="component" value="Unassembled WGS sequence"/>
</dbReference>
<dbReference type="Pfam" id="PF07811">
    <property type="entry name" value="TadE"/>
    <property type="match status" value="1"/>
</dbReference>
<keyword evidence="1" id="KW-1133">Transmembrane helix</keyword>
<keyword evidence="1" id="KW-0812">Transmembrane</keyword>
<organism evidence="3 4">
    <name type="scientific">Methylobacterium adhaesivum</name>
    <dbReference type="NCBI Taxonomy" id="333297"/>
    <lineage>
        <taxon>Bacteria</taxon>
        <taxon>Pseudomonadati</taxon>
        <taxon>Pseudomonadota</taxon>
        <taxon>Alphaproteobacteria</taxon>
        <taxon>Hyphomicrobiales</taxon>
        <taxon>Methylobacteriaceae</taxon>
        <taxon>Methylobacterium</taxon>
    </lineage>
</organism>
<dbReference type="RefSeq" id="WP_238227789.1">
    <property type="nucleotide sequence ID" value="NZ_BPQD01000037.1"/>
</dbReference>
<name>A0ABT8BLV7_9HYPH</name>
<gene>
    <name evidence="3" type="ORF">QWZ12_16400</name>
</gene>
<feature type="domain" description="TadE-like" evidence="2">
    <location>
        <begin position="16"/>
        <end position="58"/>
    </location>
</feature>
<accession>A0ABT8BLV7</accession>
<keyword evidence="4" id="KW-1185">Reference proteome</keyword>
<sequence length="185" mass="19797">MLTVPMKKQCLSDDRGSVAVEFAIISLTAVITIVFILTASMVLYLNQTLDNATAQVSRQIMTGSAQAASINSSAFRVDLCKLLPRTIDCSLLVINLYVVPKSAGPSGFYNFVNADLSGLSLPDLSNGGTGQFTLGARGEYQYLQVIYPITFPPALILKWLSGGATYKGAPAFLAISTAAFRNELF</sequence>
<comment type="caution">
    <text evidence="3">The sequence shown here is derived from an EMBL/GenBank/DDBJ whole genome shotgun (WGS) entry which is preliminary data.</text>
</comment>
<evidence type="ECO:0000313" key="3">
    <source>
        <dbReference type="EMBL" id="MDN3592179.1"/>
    </source>
</evidence>
<evidence type="ECO:0000256" key="1">
    <source>
        <dbReference type="SAM" id="Phobius"/>
    </source>
</evidence>
<protein>
    <submittedName>
        <fullName evidence="3">TadE/TadG family type IV pilus assembly protein</fullName>
    </submittedName>
</protein>